<feature type="transmembrane region" description="Helical" evidence="8">
    <location>
        <begin position="349"/>
        <end position="368"/>
    </location>
</feature>
<dbReference type="Gene3D" id="1.20.1720.10">
    <property type="entry name" value="Multidrug resistance protein D"/>
    <property type="match status" value="1"/>
</dbReference>
<proteinExistence type="inferred from homology"/>
<protein>
    <submittedName>
        <fullName evidence="10">DHA2 family multidrug resistance protein</fullName>
    </submittedName>
</protein>
<feature type="transmembrane region" description="Helical" evidence="8">
    <location>
        <begin position="217"/>
        <end position="236"/>
    </location>
</feature>
<dbReference type="PRINTS" id="PR01036">
    <property type="entry name" value="TCRTETB"/>
</dbReference>
<dbReference type="Proteomes" id="UP000620262">
    <property type="component" value="Unassembled WGS sequence"/>
</dbReference>
<dbReference type="PROSITE" id="PS50850">
    <property type="entry name" value="MFS"/>
    <property type="match status" value="1"/>
</dbReference>
<evidence type="ECO:0000256" key="4">
    <source>
        <dbReference type="ARBA" id="ARBA00022475"/>
    </source>
</evidence>
<organism evidence="10 11">
    <name type="scientific">Rhizobium viscosum</name>
    <name type="common">Arthrobacter viscosus</name>
    <dbReference type="NCBI Taxonomy" id="1673"/>
    <lineage>
        <taxon>Bacteria</taxon>
        <taxon>Pseudomonadati</taxon>
        <taxon>Pseudomonadota</taxon>
        <taxon>Alphaproteobacteria</taxon>
        <taxon>Hyphomicrobiales</taxon>
        <taxon>Rhizobiaceae</taxon>
        <taxon>Rhizobium/Agrobacterium group</taxon>
        <taxon>Rhizobium</taxon>
    </lineage>
</organism>
<keyword evidence="7 8" id="KW-0472">Membrane</keyword>
<evidence type="ECO:0000256" key="8">
    <source>
        <dbReference type="SAM" id="Phobius"/>
    </source>
</evidence>
<evidence type="ECO:0000256" key="6">
    <source>
        <dbReference type="ARBA" id="ARBA00022989"/>
    </source>
</evidence>
<dbReference type="InterPro" id="IPR020846">
    <property type="entry name" value="MFS_dom"/>
</dbReference>
<gene>
    <name evidence="10" type="ORF">H4W29_002395</name>
</gene>
<evidence type="ECO:0000313" key="11">
    <source>
        <dbReference type="Proteomes" id="UP000620262"/>
    </source>
</evidence>
<feature type="domain" description="Major facilitator superfamily (MFS) profile" evidence="9">
    <location>
        <begin position="30"/>
        <end position="523"/>
    </location>
</feature>
<dbReference type="SUPFAM" id="SSF103473">
    <property type="entry name" value="MFS general substrate transporter"/>
    <property type="match status" value="1"/>
</dbReference>
<reference evidence="10 11" key="1">
    <citation type="submission" date="2020-10" db="EMBL/GenBank/DDBJ databases">
        <title>Sequencing the genomes of 1000 actinobacteria strains.</title>
        <authorList>
            <person name="Klenk H.-P."/>
        </authorList>
    </citation>
    <scope>NUCLEOTIDE SEQUENCE [LARGE SCALE GENOMIC DNA]</scope>
    <source>
        <strain evidence="10 11">DSM 7307</strain>
    </source>
</reference>
<keyword evidence="11" id="KW-1185">Reference proteome</keyword>
<feature type="transmembrane region" description="Helical" evidence="8">
    <location>
        <begin position="28"/>
        <end position="48"/>
    </location>
</feature>
<feature type="transmembrane region" description="Helical" evidence="8">
    <location>
        <begin position="248"/>
        <end position="266"/>
    </location>
</feature>
<dbReference type="Pfam" id="PF07690">
    <property type="entry name" value="MFS_1"/>
    <property type="match status" value="1"/>
</dbReference>
<name>A0ABR9IPV7_RHIVS</name>
<keyword evidence="6 8" id="KW-1133">Transmembrane helix</keyword>
<feature type="transmembrane region" description="Helical" evidence="8">
    <location>
        <begin position="121"/>
        <end position="146"/>
    </location>
</feature>
<dbReference type="CDD" id="cd17503">
    <property type="entry name" value="MFS_LmrB_MDR_like"/>
    <property type="match status" value="1"/>
</dbReference>
<dbReference type="InterPro" id="IPR004638">
    <property type="entry name" value="EmrB-like"/>
</dbReference>
<keyword evidence="4" id="KW-1003">Cell membrane</keyword>
<evidence type="ECO:0000256" key="7">
    <source>
        <dbReference type="ARBA" id="ARBA00023136"/>
    </source>
</evidence>
<dbReference type="InterPro" id="IPR036259">
    <property type="entry name" value="MFS_trans_sf"/>
</dbReference>
<keyword evidence="3" id="KW-0813">Transport</keyword>
<evidence type="ECO:0000256" key="5">
    <source>
        <dbReference type="ARBA" id="ARBA00022692"/>
    </source>
</evidence>
<dbReference type="RefSeq" id="WP_192729107.1">
    <property type="nucleotide sequence ID" value="NZ_BAAAVL010000006.1"/>
</dbReference>
<dbReference type="NCBIfam" id="TIGR00711">
    <property type="entry name" value="efflux_EmrB"/>
    <property type="match status" value="1"/>
</dbReference>
<feature type="transmembrane region" description="Helical" evidence="8">
    <location>
        <begin position="286"/>
        <end position="307"/>
    </location>
</feature>
<keyword evidence="5 8" id="KW-0812">Transmembrane</keyword>
<feature type="transmembrane region" description="Helical" evidence="8">
    <location>
        <begin position="95"/>
        <end position="115"/>
    </location>
</feature>
<dbReference type="PANTHER" id="PTHR42718:SF9">
    <property type="entry name" value="MAJOR FACILITATOR SUPERFAMILY MULTIDRUG TRANSPORTER MFSC"/>
    <property type="match status" value="1"/>
</dbReference>
<feature type="transmembrane region" description="Helical" evidence="8">
    <location>
        <begin position="153"/>
        <end position="176"/>
    </location>
</feature>
<evidence type="ECO:0000256" key="2">
    <source>
        <dbReference type="ARBA" id="ARBA00008537"/>
    </source>
</evidence>
<comment type="similarity">
    <text evidence="2">Belongs to the major facilitator superfamily. EmrB family.</text>
</comment>
<sequence length="533" mass="57618">MAGSATATAGSIPAAPAHAADRMDPKRLIAFFAMVLGMFMSILDIQIVSASLAEIQAGLSAGTDEIGWVQTAYLIAEVIMIPLSGTLARIISTRYLFAISAAGFTMASALAATATNIDQMIVYRVIQGFIGGGMIPSVFAAAFTIFPPSKRAIVSPIIGLIATLAPTIGPTVGGYLSHAFSWHWLFLVNIVPGIIVTIVTWNFIDFDKPELSLFKKFDWYGLLSMGVFLGALEYVLEEGNSNDWFNDSYIVMGAVASVVAGVVFFYRAFTVEFPVVDLTAFSNRNFSFGSVFSFVMGIGLYGLTYIYPVYLGRIRGYDSQMIGETMFVSGLAMFFTAPIAGRLSTKLDLRFMMAIGFVSFAAGTYIMTHLTQDWDFYELFIPQILRGFGLMMCMVPINNIALGTLSPQRIRGASGLFNLTRNLGGAVGLAVINTVLTTRQDVHYERLRENVHWGNTAAIDQMNNMTANFNNWGLDGANVAVKQMVGLATKQAMILSFSDIFLMLTVLFLAMVLGVFMIKKPAPQGGGGGGGGH</sequence>
<feature type="transmembrane region" description="Helical" evidence="8">
    <location>
        <begin position="500"/>
        <end position="518"/>
    </location>
</feature>
<accession>A0ABR9IPV7</accession>
<feature type="transmembrane region" description="Helical" evidence="8">
    <location>
        <begin position="182"/>
        <end position="205"/>
    </location>
</feature>
<comment type="subcellular location">
    <subcellularLocation>
        <location evidence="1">Cell membrane</location>
        <topology evidence="1">Multi-pass membrane protein</topology>
    </subcellularLocation>
</comment>
<dbReference type="InterPro" id="IPR011701">
    <property type="entry name" value="MFS"/>
</dbReference>
<evidence type="ECO:0000259" key="9">
    <source>
        <dbReference type="PROSITE" id="PS50850"/>
    </source>
</evidence>
<feature type="transmembrane region" description="Helical" evidence="8">
    <location>
        <begin position="68"/>
        <end position="88"/>
    </location>
</feature>
<evidence type="ECO:0000256" key="3">
    <source>
        <dbReference type="ARBA" id="ARBA00022448"/>
    </source>
</evidence>
<evidence type="ECO:0000313" key="10">
    <source>
        <dbReference type="EMBL" id="MBE1505214.1"/>
    </source>
</evidence>
<dbReference type="PANTHER" id="PTHR42718">
    <property type="entry name" value="MAJOR FACILITATOR SUPERFAMILY MULTIDRUG TRANSPORTER MFSC"/>
    <property type="match status" value="1"/>
</dbReference>
<feature type="transmembrane region" description="Helical" evidence="8">
    <location>
        <begin position="380"/>
        <end position="402"/>
    </location>
</feature>
<evidence type="ECO:0000256" key="1">
    <source>
        <dbReference type="ARBA" id="ARBA00004651"/>
    </source>
</evidence>
<dbReference type="EMBL" id="JADBEC010000001">
    <property type="protein sequence ID" value="MBE1505214.1"/>
    <property type="molecule type" value="Genomic_DNA"/>
</dbReference>
<comment type="caution">
    <text evidence="10">The sequence shown here is derived from an EMBL/GenBank/DDBJ whole genome shotgun (WGS) entry which is preliminary data.</text>
</comment>
<feature type="transmembrane region" description="Helical" evidence="8">
    <location>
        <begin position="319"/>
        <end position="337"/>
    </location>
</feature>
<dbReference type="Gene3D" id="1.20.1250.20">
    <property type="entry name" value="MFS general substrate transporter like domains"/>
    <property type="match status" value="1"/>
</dbReference>